<dbReference type="OrthoDB" id="2321746at2"/>
<dbReference type="EMBL" id="BCMF01000005">
    <property type="protein sequence ID" value="GAW99159.1"/>
    <property type="molecule type" value="Genomic_DNA"/>
</dbReference>
<comment type="caution">
    <text evidence="1">The sequence shown here is derived from an EMBL/GenBank/DDBJ whole genome shotgun (WGS) entry which is preliminary data.</text>
</comment>
<keyword evidence="2" id="KW-1185">Reference proteome</keyword>
<dbReference type="AlphaFoldDB" id="A0A1Z5IBM3"/>
<protein>
    <submittedName>
        <fullName evidence="1">Uncharacterized protein</fullName>
    </submittedName>
</protein>
<name>A0A1Z5IBM3_9LACO</name>
<sequence length="278" mass="31888">MKQAIFLVTSLAGLKKLTFKRKVKSLMNDQIQVTIILAMIQFDDCEIARNLIHTLFNAKRLAQLKVVSLASLMADEPGVEVAADEQFHADFEDLPSRRFEATTALERPTVRYIKDGEIAAEVREDNNQAPLLKIRYNDHQPIQAAVYEAGQQFGLLAYHDGQLAQALLLNQQGQVVYRFIRHTEPVNFAYTMGRTSKLKFTELISEEDEEQRVIYRDSEVQAYYEVVGYQNYDRFDSVYSFYANLLEKVVPADAGLFIDLSDNPQLSPYLPQQLIFNY</sequence>
<gene>
    <name evidence="1" type="ORF">IWT30_01119</name>
</gene>
<organism evidence="1 2">
    <name type="scientific">Secundilactobacillus mixtipabuli</name>
    <dbReference type="NCBI Taxonomy" id="1435342"/>
    <lineage>
        <taxon>Bacteria</taxon>
        <taxon>Bacillati</taxon>
        <taxon>Bacillota</taxon>
        <taxon>Bacilli</taxon>
        <taxon>Lactobacillales</taxon>
        <taxon>Lactobacillaceae</taxon>
        <taxon>Secundilactobacillus</taxon>
    </lineage>
</organism>
<evidence type="ECO:0000313" key="1">
    <source>
        <dbReference type="EMBL" id="GAW99159.1"/>
    </source>
</evidence>
<evidence type="ECO:0000313" key="2">
    <source>
        <dbReference type="Proteomes" id="UP000198374"/>
    </source>
</evidence>
<reference evidence="1 2" key="1">
    <citation type="submission" date="2015-11" db="EMBL/GenBank/DDBJ databases">
        <title>Draft genome sequences of new species of the genus Lactobacillus isolated from orchardgrass silage.</title>
        <authorList>
            <person name="Tohno M."/>
            <person name="Tanizawa Y."/>
            <person name="Arita M."/>
        </authorList>
    </citation>
    <scope>NUCLEOTIDE SEQUENCE [LARGE SCALE GENOMIC DNA]</scope>
    <source>
        <strain evidence="1 2">IWT30</strain>
    </source>
</reference>
<proteinExistence type="predicted"/>
<dbReference type="RefSeq" id="WP_089108965.1">
    <property type="nucleotide sequence ID" value="NZ_BCMF01000005.1"/>
</dbReference>
<accession>A0A1Z5IBM3</accession>
<dbReference type="Proteomes" id="UP000198374">
    <property type="component" value="Unassembled WGS sequence"/>
</dbReference>